<organism evidence="1 2">
    <name type="scientific">Racocetra persica</name>
    <dbReference type="NCBI Taxonomy" id="160502"/>
    <lineage>
        <taxon>Eukaryota</taxon>
        <taxon>Fungi</taxon>
        <taxon>Fungi incertae sedis</taxon>
        <taxon>Mucoromycota</taxon>
        <taxon>Glomeromycotina</taxon>
        <taxon>Glomeromycetes</taxon>
        <taxon>Diversisporales</taxon>
        <taxon>Gigasporaceae</taxon>
        <taxon>Racocetra</taxon>
    </lineage>
</organism>
<gene>
    <name evidence="1" type="ORF">RPERSI_LOCUS5170</name>
</gene>
<sequence length="83" mass="9366">MASKEIDPLDVLKHGDVQKKTWEEPCSTCDLNAQAKLLFSRASLDIPTYVDVLQPTPSQQSHEVYMKDTHAHSNEESMLAHTK</sequence>
<reference evidence="1" key="1">
    <citation type="submission" date="2021-06" db="EMBL/GenBank/DDBJ databases">
        <authorList>
            <person name="Kallberg Y."/>
            <person name="Tangrot J."/>
            <person name="Rosling A."/>
        </authorList>
    </citation>
    <scope>NUCLEOTIDE SEQUENCE</scope>
    <source>
        <strain evidence="1">MA461A</strain>
    </source>
</reference>
<proteinExistence type="predicted"/>
<keyword evidence="2" id="KW-1185">Reference proteome</keyword>
<evidence type="ECO:0000313" key="1">
    <source>
        <dbReference type="EMBL" id="CAG8581649.1"/>
    </source>
</evidence>
<comment type="caution">
    <text evidence="1">The sequence shown here is derived from an EMBL/GenBank/DDBJ whole genome shotgun (WGS) entry which is preliminary data.</text>
</comment>
<dbReference type="EMBL" id="CAJVQC010007609">
    <property type="protein sequence ID" value="CAG8581649.1"/>
    <property type="molecule type" value="Genomic_DNA"/>
</dbReference>
<accession>A0ACA9MGD3</accession>
<dbReference type="Proteomes" id="UP000789920">
    <property type="component" value="Unassembled WGS sequence"/>
</dbReference>
<protein>
    <submittedName>
        <fullName evidence="1">24729_t:CDS:1</fullName>
    </submittedName>
</protein>
<feature type="non-terminal residue" evidence="1">
    <location>
        <position position="83"/>
    </location>
</feature>
<name>A0ACA9MGD3_9GLOM</name>
<evidence type="ECO:0000313" key="2">
    <source>
        <dbReference type="Proteomes" id="UP000789920"/>
    </source>
</evidence>